<evidence type="ECO:0000313" key="2">
    <source>
        <dbReference type="EMBL" id="VEL07522.1"/>
    </source>
</evidence>
<sequence length="122" mass="13148">MAQIELHCLFIPAPQLRELVSLCIRTVPEERPNISYIAYVSKKMHERLNGSQAAGIMVTQSPIHTQQAASPLKPANRSFGTPVLPSSLQVQSSGEPVSHTLHMPPGIKGSADPSSNTFFTSG</sequence>
<dbReference type="Proteomes" id="UP000784294">
    <property type="component" value="Unassembled WGS sequence"/>
</dbReference>
<feature type="region of interest" description="Disordered" evidence="1">
    <location>
        <begin position="65"/>
        <end position="122"/>
    </location>
</feature>
<protein>
    <submittedName>
        <fullName evidence="2">Uncharacterized protein</fullName>
    </submittedName>
</protein>
<proteinExistence type="predicted"/>
<organism evidence="2 3">
    <name type="scientific">Protopolystoma xenopodis</name>
    <dbReference type="NCBI Taxonomy" id="117903"/>
    <lineage>
        <taxon>Eukaryota</taxon>
        <taxon>Metazoa</taxon>
        <taxon>Spiralia</taxon>
        <taxon>Lophotrochozoa</taxon>
        <taxon>Platyhelminthes</taxon>
        <taxon>Monogenea</taxon>
        <taxon>Polyopisthocotylea</taxon>
        <taxon>Polystomatidea</taxon>
        <taxon>Polystomatidae</taxon>
        <taxon>Protopolystoma</taxon>
    </lineage>
</organism>
<accession>A0A448WB97</accession>
<feature type="compositionally biased region" description="Polar residues" evidence="1">
    <location>
        <begin position="112"/>
        <end position="122"/>
    </location>
</feature>
<keyword evidence="3" id="KW-1185">Reference proteome</keyword>
<feature type="compositionally biased region" description="Polar residues" evidence="1">
    <location>
        <begin position="84"/>
        <end position="95"/>
    </location>
</feature>
<dbReference type="AlphaFoldDB" id="A0A448WB97"/>
<gene>
    <name evidence="2" type="ORF">PXEA_LOCUS962</name>
</gene>
<dbReference type="EMBL" id="CAAALY010001926">
    <property type="protein sequence ID" value="VEL07522.1"/>
    <property type="molecule type" value="Genomic_DNA"/>
</dbReference>
<evidence type="ECO:0000313" key="3">
    <source>
        <dbReference type="Proteomes" id="UP000784294"/>
    </source>
</evidence>
<evidence type="ECO:0000256" key="1">
    <source>
        <dbReference type="SAM" id="MobiDB-lite"/>
    </source>
</evidence>
<comment type="caution">
    <text evidence="2">The sequence shown here is derived from an EMBL/GenBank/DDBJ whole genome shotgun (WGS) entry which is preliminary data.</text>
</comment>
<name>A0A448WB97_9PLAT</name>
<reference evidence="2" key="1">
    <citation type="submission" date="2018-11" db="EMBL/GenBank/DDBJ databases">
        <authorList>
            <consortium name="Pathogen Informatics"/>
        </authorList>
    </citation>
    <scope>NUCLEOTIDE SEQUENCE</scope>
</reference>